<feature type="transmembrane region" description="Helical" evidence="6">
    <location>
        <begin position="73"/>
        <end position="90"/>
    </location>
</feature>
<dbReference type="GO" id="GO:0005886">
    <property type="term" value="C:plasma membrane"/>
    <property type="evidence" value="ECO:0007669"/>
    <property type="project" value="UniProtKB-SubCell"/>
</dbReference>
<feature type="transmembrane region" description="Helical" evidence="6">
    <location>
        <begin position="135"/>
        <end position="157"/>
    </location>
</feature>
<evidence type="ECO:0000256" key="5">
    <source>
        <dbReference type="ARBA" id="ARBA00023136"/>
    </source>
</evidence>
<dbReference type="Gene3D" id="1.20.1250.20">
    <property type="entry name" value="MFS general substrate transporter like domains"/>
    <property type="match status" value="1"/>
</dbReference>
<evidence type="ECO:0000259" key="7">
    <source>
        <dbReference type="PROSITE" id="PS50850"/>
    </source>
</evidence>
<feature type="transmembrane region" description="Helical" evidence="6">
    <location>
        <begin position="7"/>
        <end position="24"/>
    </location>
</feature>
<dbReference type="InterPro" id="IPR050189">
    <property type="entry name" value="MFS_Efflux_Transporters"/>
</dbReference>
<evidence type="ECO:0000313" key="9">
    <source>
        <dbReference type="Proteomes" id="UP000545386"/>
    </source>
</evidence>
<comment type="subcellular location">
    <subcellularLocation>
        <location evidence="1">Cell membrane</location>
        <topology evidence="1">Multi-pass membrane protein</topology>
    </subcellularLocation>
</comment>
<evidence type="ECO:0000256" key="3">
    <source>
        <dbReference type="ARBA" id="ARBA00022692"/>
    </source>
</evidence>
<evidence type="ECO:0000256" key="1">
    <source>
        <dbReference type="ARBA" id="ARBA00004651"/>
    </source>
</evidence>
<name>A0A842HUE1_9BURK</name>
<dbReference type="Pfam" id="PF07690">
    <property type="entry name" value="MFS_1"/>
    <property type="match status" value="1"/>
</dbReference>
<dbReference type="AlphaFoldDB" id="A0A842HUE1"/>
<protein>
    <submittedName>
        <fullName evidence="8">MFS transporter</fullName>
    </submittedName>
</protein>
<dbReference type="GO" id="GO:0022857">
    <property type="term" value="F:transmembrane transporter activity"/>
    <property type="evidence" value="ECO:0007669"/>
    <property type="project" value="InterPro"/>
</dbReference>
<evidence type="ECO:0000256" key="4">
    <source>
        <dbReference type="ARBA" id="ARBA00022989"/>
    </source>
</evidence>
<evidence type="ECO:0000256" key="6">
    <source>
        <dbReference type="SAM" id="Phobius"/>
    </source>
</evidence>
<dbReference type="PROSITE" id="PS50850">
    <property type="entry name" value="MFS"/>
    <property type="match status" value="1"/>
</dbReference>
<feature type="transmembrane region" description="Helical" evidence="6">
    <location>
        <begin position="163"/>
        <end position="182"/>
    </location>
</feature>
<feature type="transmembrane region" description="Helical" evidence="6">
    <location>
        <begin position="280"/>
        <end position="301"/>
    </location>
</feature>
<dbReference type="SUPFAM" id="SSF103473">
    <property type="entry name" value="MFS general substrate transporter"/>
    <property type="match status" value="1"/>
</dbReference>
<dbReference type="InterPro" id="IPR011701">
    <property type="entry name" value="MFS"/>
</dbReference>
<keyword evidence="3 6" id="KW-0812">Transmembrane</keyword>
<dbReference type="EMBL" id="JACJUU010000018">
    <property type="protein sequence ID" value="MBC2771040.1"/>
    <property type="molecule type" value="Genomic_DNA"/>
</dbReference>
<dbReference type="Proteomes" id="UP000545386">
    <property type="component" value="Unassembled WGS sequence"/>
</dbReference>
<comment type="caution">
    <text evidence="8">The sequence shown here is derived from an EMBL/GenBank/DDBJ whole genome shotgun (WGS) entry which is preliminary data.</text>
</comment>
<dbReference type="RefSeq" id="WP_185780678.1">
    <property type="nucleotide sequence ID" value="NZ_JACJUU010000018.1"/>
</dbReference>
<dbReference type="PANTHER" id="PTHR43124">
    <property type="entry name" value="PURINE EFFLUX PUMP PBUE"/>
    <property type="match status" value="1"/>
</dbReference>
<evidence type="ECO:0000256" key="2">
    <source>
        <dbReference type="ARBA" id="ARBA00022475"/>
    </source>
</evidence>
<keyword evidence="5 6" id="KW-0472">Membrane</keyword>
<feature type="transmembrane region" description="Helical" evidence="6">
    <location>
        <begin position="210"/>
        <end position="228"/>
    </location>
</feature>
<reference evidence="8 9" key="1">
    <citation type="submission" date="2020-08" db="EMBL/GenBank/DDBJ databases">
        <title>Paraeoetvoesia sp. YC-7-48 draft genome sequence.</title>
        <authorList>
            <person name="Yao L."/>
        </authorList>
    </citation>
    <scope>NUCLEOTIDE SEQUENCE [LARGE SCALE GENOMIC DNA]</scope>
    <source>
        <strain evidence="9">YC-7-48</strain>
    </source>
</reference>
<feature type="transmembrane region" description="Helical" evidence="6">
    <location>
        <begin position="339"/>
        <end position="359"/>
    </location>
</feature>
<keyword evidence="9" id="KW-1185">Reference proteome</keyword>
<dbReference type="InterPro" id="IPR020846">
    <property type="entry name" value="MFS_dom"/>
</dbReference>
<dbReference type="PANTHER" id="PTHR43124:SF3">
    <property type="entry name" value="CHLORAMPHENICOL EFFLUX PUMP RV0191"/>
    <property type="match status" value="1"/>
</dbReference>
<feature type="transmembrane region" description="Helical" evidence="6">
    <location>
        <begin position="307"/>
        <end position="327"/>
    </location>
</feature>
<feature type="domain" description="Major facilitator superfamily (MFS) profile" evidence="7">
    <location>
        <begin position="7"/>
        <end position="392"/>
    </location>
</feature>
<feature type="transmembrane region" description="Helical" evidence="6">
    <location>
        <begin position="102"/>
        <end position="123"/>
    </location>
</feature>
<keyword evidence="2" id="KW-1003">Cell membrane</keyword>
<feature type="transmembrane region" description="Helical" evidence="6">
    <location>
        <begin position="379"/>
        <end position="398"/>
    </location>
</feature>
<accession>A0A842HUE1</accession>
<organism evidence="8 9">
    <name type="scientific">Pusillimonas minor</name>
    <dbReference type="NCBI Taxonomy" id="2697024"/>
    <lineage>
        <taxon>Bacteria</taxon>
        <taxon>Pseudomonadati</taxon>
        <taxon>Pseudomonadota</taxon>
        <taxon>Betaproteobacteria</taxon>
        <taxon>Burkholderiales</taxon>
        <taxon>Alcaligenaceae</taxon>
        <taxon>Pusillimonas</taxon>
    </lineage>
</organism>
<feature type="transmembrane region" description="Helical" evidence="6">
    <location>
        <begin position="36"/>
        <end position="61"/>
    </location>
</feature>
<feature type="transmembrane region" description="Helical" evidence="6">
    <location>
        <begin position="248"/>
        <end position="268"/>
    </location>
</feature>
<gene>
    <name evidence="8" type="ORF">GTU67_14110</name>
</gene>
<sequence length="408" mass="44266">MTNSTRIFLFFSFGYFVSYLYRGVNIGFSGFLIEEIGLSAADLGLLTSLYFLGFALTQIPAGAALDTWGPRKVNGVLVLVAAVGSVIFALSDTMWGLMLGRFVIGVGVAVCLGAAFQAMALTFPTHRLPMINGAVVALGGLGGAVVGTPLSLVLDVITWRTASFWLAALTVMVSLCLLFGAHDTAPLHNRKRPTMGDQLRGTWEIARTRAFWQILLFPSIVAGTFYAVQSLWVKPYLLDVNGLPGATVDGLVSLLGFAAVFGSAASGLVARRVERWGISLYHFCGLLLALFVVTEVLILLDVPLPRAFFWISYGFLGGTNALIYAVLVETFPRHTLGRVGTSFNMLVFFLIFLFQNAVGWVVELWEPISVGVYPAQAHIAAWVILLALQTTAGIWYFASKQPKKLEHL</sequence>
<keyword evidence="4 6" id="KW-1133">Transmembrane helix</keyword>
<proteinExistence type="predicted"/>
<evidence type="ECO:0000313" key="8">
    <source>
        <dbReference type="EMBL" id="MBC2771040.1"/>
    </source>
</evidence>
<dbReference type="InterPro" id="IPR036259">
    <property type="entry name" value="MFS_trans_sf"/>
</dbReference>